<dbReference type="EMBL" id="GGFJ01012698">
    <property type="protein sequence ID" value="MBW61839.1"/>
    <property type="molecule type" value="Transcribed_RNA"/>
</dbReference>
<evidence type="ECO:0000313" key="2">
    <source>
        <dbReference type="EMBL" id="MBW61839.1"/>
    </source>
</evidence>
<sequence length="96" mass="10819">MMMMMMMASSACSWPVVWCTAAEQNWISFSLLHVRLECCMWCCMPPATIISAPICVLMAITTGRPAEQYDGRLDAFLVHRLTRRDGVEDDTAKVVD</sequence>
<feature type="signal peptide" evidence="1">
    <location>
        <begin position="1"/>
        <end position="19"/>
    </location>
</feature>
<evidence type="ECO:0000256" key="1">
    <source>
        <dbReference type="SAM" id="SignalP"/>
    </source>
</evidence>
<reference evidence="2" key="1">
    <citation type="submission" date="2018-01" db="EMBL/GenBank/DDBJ databases">
        <title>An insight into the sialome of Amazonian anophelines.</title>
        <authorList>
            <person name="Ribeiro J.M."/>
            <person name="Scarpassa V."/>
            <person name="Calvo E."/>
        </authorList>
    </citation>
    <scope>NUCLEOTIDE SEQUENCE</scope>
    <source>
        <tissue evidence="2">Salivary glands</tissue>
    </source>
</reference>
<proteinExistence type="predicted"/>
<dbReference type="AlphaFoldDB" id="A0A2M4C9B4"/>
<keyword evidence="1" id="KW-0732">Signal</keyword>
<protein>
    <submittedName>
        <fullName evidence="2">Putative secreted protein</fullName>
    </submittedName>
</protein>
<organism evidence="2">
    <name type="scientific">Anopheles marajoara</name>
    <dbReference type="NCBI Taxonomy" id="58244"/>
    <lineage>
        <taxon>Eukaryota</taxon>
        <taxon>Metazoa</taxon>
        <taxon>Ecdysozoa</taxon>
        <taxon>Arthropoda</taxon>
        <taxon>Hexapoda</taxon>
        <taxon>Insecta</taxon>
        <taxon>Pterygota</taxon>
        <taxon>Neoptera</taxon>
        <taxon>Endopterygota</taxon>
        <taxon>Diptera</taxon>
        <taxon>Nematocera</taxon>
        <taxon>Culicoidea</taxon>
        <taxon>Culicidae</taxon>
        <taxon>Anophelinae</taxon>
        <taxon>Anopheles</taxon>
    </lineage>
</organism>
<accession>A0A2M4C9B4</accession>
<feature type="chain" id="PRO_5014979839" evidence="1">
    <location>
        <begin position="20"/>
        <end position="96"/>
    </location>
</feature>
<name>A0A2M4C9B4_9DIPT</name>